<sequence length="228" mass="25939">MFVIMLRNGYHIESTRCTVIVRVPLGLLIVTFGHSILLLFVSPNCPSFLRQRRILESHLETTRVHLAEVKTEWHERLVSLESQIEHLNTKIAEDAIDLNDAQRCLDEVRTQNSHKCGVIIPTVHLAPLFQLADPTRASCPDLLHGAVNPLIIFLVCLLQTELIESRDLVYRLEQSVASSRIAQEAAESASQERYLLLEAQLAGLEEQAKQLTSQRSEARQRCVRLRIY</sequence>
<dbReference type="OrthoDB" id="5848685at2759"/>
<evidence type="ECO:0000313" key="3">
    <source>
        <dbReference type="EMBL" id="VEL32481.1"/>
    </source>
</evidence>
<keyword evidence="1" id="KW-0175">Coiled coil</keyword>
<comment type="caution">
    <text evidence="3">The sequence shown here is derived from an EMBL/GenBank/DDBJ whole genome shotgun (WGS) entry which is preliminary data.</text>
</comment>
<protein>
    <submittedName>
        <fullName evidence="3">Uncharacterized protein</fullName>
    </submittedName>
</protein>
<reference evidence="3" key="1">
    <citation type="submission" date="2018-11" db="EMBL/GenBank/DDBJ databases">
        <authorList>
            <consortium name="Pathogen Informatics"/>
        </authorList>
    </citation>
    <scope>NUCLEOTIDE SEQUENCE</scope>
</reference>
<dbReference type="EMBL" id="CAAALY010244228">
    <property type="protein sequence ID" value="VEL32481.1"/>
    <property type="molecule type" value="Genomic_DNA"/>
</dbReference>
<keyword evidence="4" id="KW-1185">Reference proteome</keyword>
<evidence type="ECO:0000256" key="2">
    <source>
        <dbReference type="SAM" id="Phobius"/>
    </source>
</evidence>
<proteinExistence type="predicted"/>
<keyword evidence="2" id="KW-0472">Membrane</keyword>
<keyword evidence="2" id="KW-0812">Transmembrane</keyword>
<organism evidence="3 4">
    <name type="scientific">Protopolystoma xenopodis</name>
    <dbReference type="NCBI Taxonomy" id="117903"/>
    <lineage>
        <taxon>Eukaryota</taxon>
        <taxon>Metazoa</taxon>
        <taxon>Spiralia</taxon>
        <taxon>Lophotrochozoa</taxon>
        <taxon>Platyhelminthes</taxon>
        <taxon>Monogenea</taxon>
        <taxon>Polyopisthocotylea</taxon>
        <taxon>Polystomatidea</taxon>
        <taxon>Polystomatidae</taxon>
        <taxon>Protopolystoma</taxon>
    </lineage>
</organism>
<dbReference type="AlphaFoldDB" id="A0A448XAS1"/>
<keyword evidence="2" id="KW-1133">Transmembrane helix</keyword>
<evidence type="ECO:0000313" key="4">
    <source>
        <dbReference type="Proteomes" id="UP000784294"/>
    </source>
</evidence>
<evidence type="ECO:0000256" key="1">
    <source>
        <dbReference type="SAM" id="Coils"/>
    </source>
</evidence>
<gene>
    <name evidence="3" type="ORF">PXEA_LOCUS25921</name>
</gene>
<feature type="transmembrane region" description="Helical" evidence="2">
    <location>
        <begin position="20"/>
        <end position="41"/>
    </location>
</feature>
<accession>A0A448XAS1</accession>
<name>A0A448XAS1_9PLAT</name>
<feature type="coiled-coil region" evidence="1">
    <location>
        <begin position="194"/>
        <end position="221"/>
    </location>
</feature>
<dbReference type="Proteomes" id="UP000784294">
    <property type="component" value="Unassembled WGS sequence"/>
</dbReference>